<evidence type="ECO:0000313" key="10">
    <source>
        <dbReference type="Proteomes" id="UP000194474"/>
    </source>
</evidence>
<feature type="domain" description="Glycoside hydrolase family 2 immunoglobulin-like beta-sandwich" evidence="7">
    <location>
        <begin position="212"/>
        <end position="289"/>
    </location>
</feature>
<reference evidence="10" key="1">
    <citation type="submission" date="2017-04" db="EMBL/GenBank/DDBJ databases">
        <authorList>
            <person name="Varghese N."/>
            <person name="Submissions S."/>
        </authorList>
    </citation>
    <scope>NUCLEOTIDE SEQUENCE [LARGE SCALE GENOMIC DNA]</scope>
</reference>
<evidence type="ECO:0000256" key="3">
    <source>
        <dbReference type="ARBA" id="ARBA00012754"/>
    </source>
</evidence>
<comment type="catalytic activity">
    <reaction evidence="1">
        <text>Hydrolysis of terminal, non-reducing beta-D-mannose residues in beta-D-mannosides.</text>
        <dbReference type="EC" id="3.2.1.25"/>
    </reaction>
</comment>
<dbReference type="PANTHER" id="PTHR43730">
    <property type="entry name" value="BETA-MANNOSIDASE"/>
    <property type="match status" value="1"/>
</dbReference>
<dbReference type="OrthoDB" id="9758603at2"/>
<keyword evidence="5" id="KW-0326">Glycosidase</keyword>
<comment type="similarity">
    <text evidence="2">Belongs to the glycosyl hydrolase 2 family.</text>
</comment>
<dbReference type="SUPFAM" id="SSF51445">
    <property type="entry name" value="(Trans)glycosidases"/>
    <property type="match status" value="1"/>
</dbReference>
<dbReference type="InterPro" id="IPR036156">
    <property type="entry name" value="Beta-gal/glucu_dom_sf"/>
</dbReference>
<keyword evidence="10" id="KW-1185">Reference proteome</keyword>
<dbReference type="InterPro" id="IPR008979">
    <property type="entry name" value="Galactose-bd-like_sf"/>
</dbReference>
<evidence type="ECO:0000259" key="7">
    <source>
        <dbReference type="Pfam" id="PF00703"/>
    </source>
</evidence>
<dbReference type="InterPro" id="IPR013783">
    <property type="entry name" value="Ig-like_fold"/>
</dbReference>
<dbReference type="Gene3D" id="2.60.120.260">
    <property type="entry name" value="Galactose-binding domain-like"/>
    <property type="match status" value="1"/>
</dbReference>
<dbReference type="SUPFAM" id="SSF49785">
    <property type="entry name" value="Galactose-binding domain-like"/>
    <property type="match status" value="1"/>
</dbReference>
<dbReference type="EC" id="3.2.1.25" evidence="3"/>
<organism evidence="9 10">
    <name type="scientific">Devosia lucknowensis</name>
    <dbReference type="NCBI Taxonomy" id="1096929"/>
    <lineage>
        <taxon>Bacteria</taxon>
        <taxon>Pseudomonadati</taxon>
        <taxon>Pseudomonadota</taxon>
        <taxon>Alphaproteobacteria</taxon>
        <taxon>Hyphomicrobiales</taxon>
        <taxon>Devosiaceae</taxon>
        <taxon>Devosia</taxon>
    </lineage>
</organism>
<dbReference type="AlphaFoldDB" id="A0A1Y6EJM6"/>
<feature type="domain" description="Beta-mannosidase-like galactose-binding" evidence="8">
    <location>
        <begin position="28"/>
        <end position="182"/>
    </location>
</feature>
<dbReference type="Pfam" id="PF00703">
    <property type="entry name" value="Glyco_hydro_2"/>
    <property type="match status" value="1"/>
</dbReference>
<dbReference type="SUPFAM" id="SSF49303">
    <property type="entry name" value="beta-Galactosidase/glucuronidase domain"/>
    <property type="match status" value="1"/>
</dbReference>
<dbReference type="InterPro" id="IPR006102">
    <property type="entry name" value="Ig-like_GH2"/>
</dbReference>
<dbReference type="FunFam" id="3.20.20.80:FF:000050">
    <property type="entry name" value="Beta-mannosidase B"/>
    <property type="match status" value="1"/>
</dbReference>
<evidence type="ECO:0000256" key="2">
    <source>
        <dbReference type="ARBA" id="ARBA00007401"/>
    </source>
</evidence>
<dbReference type="InterPro" id="IPR017853">
    <property type="entry name" value="GH"/>
</dbReference>
<evidence type="ECO:0000259" key="8">
    <source>
        <dbReference type="Pfam" id="PF22666"/>
    </source>
</evidence>
<name>A0A1Y6EJM6_9HYPH</name>
<dbReference type="InterPro" id="IPR050887">
    <property type="entry name" value="Beta-mannosidase_GH2"/>
</dbReference>
<proteinExistence type="inferred from homology"/>
<evidence type="ECO:0000256" key="1">
    <source>
        <dbReference type="ARBA" id="ARBA00000829"/>
    </source>
</evidence>
<gene>
    <name evidence="9" type="ORF">SAMN06295905_0685</name>
</gene>
<feature type="compositionally biased region" description="Polar residues" evidence="6">
    <location>
        <begin position="1"/>
        <end position="15"/>
    </location>
</feature>
<evidence type="ECO:0000256" key="4">
    <source>
        <dbReference type="ARBA" id="ARBA00022801"/>
    </source>
</evidence>
<dbReference type="PANTHER" id="PTHR43730:SF1">
    <property type="entry name" value="BETA-MANNOSIDASE"/>
    <property type="match status" value="1"/>
</dbReference>
<protein>
    <recommendedName>
        <fullName evidence="3">beta-mannosidase</fullName>
        <ecNumber evidence="3">3.2.1.25</ecNumber>
    </recommendedName>
</protein>
<dbReference type="GO" id="GO:0004567">
    <property type="term" value="F:beta-mannosidase activity"/>
    <property type="evidence" value="ECO:0007669"/>
    <property type="project" value="UniProtKB-EC"/>
</dbReference>
<dbReference type="GO" id="GO:0006516">
    <property type="term" value="P:glycoprotein catabolic process"/>
    <property type="evidence" value="ECO:0007669"/>
    <property type="project" value="TreeGrafter"/>
</dbReference>
<dbReference type="InterPro" id="IPR054593">
    <property type="entry name" value="Beta-mannosidase-like_N2"/>
</dbReference>
<accession>A0A1Y6EJM6</accession>
<dbReference type="Gene3D" id="2.60.40.10">
    <property type="entry name" value="Immunoglobulins"/>
    <property type="match status" value="1"/>
</dbReference>
<dbReference type="GO" id="GO:0005975">
    <property type="term" value="P:carbohydrate metabolic process"/>
    <property type="evidence" value="ECO:0007669"/>
    <property type="project" value="InterPro"/>
</dbReference>
<feature type="region of interest" description="Disordered" evidence="6">
    <location>
        <begin position="1"/>
        <end position="26"/>
    </location>
</feature>
<dbReference type="Proteomes" id="UP000194474">
    <property type="component" value="Unassembled WGS sequence"/>
</dbReference>
<evidence type="ECO:0000256" key="6">
    <source>
        <dbReference type="SAM" id="MobiDB-lite"/>
    </source>
</evidence>
<dbReference type="Pfam" id="PF22666">
    <property type="entry name" value="Glyco_hydro_2_N2"/>
    <property type="match status" value="1"/>
</dbReference>
<keyword evidence="4" id="KW-0378">Hydrolase</keyword>
<dbReference type="Gene3D" id="3.20.20.80">
    <property type="entry name" value="Glycosidases"/>
    <property type="match status" value="1"/>
</dbReference>
<dbReference type="RefSeq" id="WP_086470788.1">
    <property type="nucleotide sequence ID" value="NZ_FXWK01000001.1"/>
</dbReference>
<dbReference type="EMBL" id="FXWK01000001">
    <property type="protein sequence ID" value="SMQ62559.1"/>
    <property type="molecule type" value="Genomic_DNA"/>
</dbReference>
<sequence length="812" mass="90647">MRQIRSLNSGWSQTCLGGPGMRPGLPESIPATVPGTMHTDLLAAGLIPDPYLDLNEITLDWIGRCDWRYETCFEWSDAGDEHVDLVFAGLDTFATITLNGAEIGRTANMNRSYRFASRDQLRDGMNHLVVSFGSAWKRGAALESQYEPRPNNYPGPANLMRKMACNFGWDWGPSLVTAGLWQSVTLESWSSARLSRVRPEITLDGADGLVRLHVEIDGEPAGLTLRASVAGVTETLPIATGAALIELRTRSPQLWWPHHLGGQPLYVLSVELLDGDVVVDTWSRDIGFRSVRLDTSADDHGSAFTLVVNDTPIYVCGANWIPDDCFLPRVTPERYAERIAQAKGANINLLRVWGGGIYETEAFYEACSRAGMLVWQDFLFACAAYPEEGDLPAEIEAEACENIVRLMPHPSLVLWNGNNENIWGWFDWGWQGALEGRTWGAAYYLDLLPRLVAQLDPTRPYWAGSPYSGSMDIHPNDPAHGCTHLWDVWNDVGYEHYADSVPRFCSEFGWQAPPTWATLTEAVHDDPLTPTSPGVWHHQKATSGNDKLLRGLQGHLPQPQSMDDWHFATQLNQARAIAFGIAHMRSHRPLNMGAIVWQLNDCWPVNSWSAIDGYGRRKPLWYALRNVFATHFLSIQPRGSGLSAIAVNDRTLFWRGPVTVKRIRFDGTVMAEWTHWRLCADRLSAAELSIPDDIATPGDIRSEMLVATMHDTTAFHYFAEDIDLDLPVPAAECTLDRIGPVDWQLTVRATTLLKDLSIFVDRLDPVAEISDMLVTLFPGQEHVFTITSALDLGLDDLRQPPVFRTANDLVNR</sequence>
<evidence type="ECO:0000256" key="5">
    <source>
        <dbReference type="ARBA" id="ARBA00023295"/>
    </source>
</evidence>
<evidence type="ECO:0000313" key="9">
    <source>
        <dbReference type="EMBL" id="SMQ62559.1"/>
    </source>
</evidence>